<evidence type="ECO:0000313" key="3">
    <source>
        <dbReference type="Proteomes" id="UP000198287"/>
    </source>
</evidence>
<evidence type="ECO:0000256" key="1">
    <source>
        <dbReference type="SAM" id="Phobius"/>
    </source>
</evidence>
<proteinExistence type="predicted"/>
<evidence type="ECO:0008006" key="4">
    <source>
        <dbReference type="Google" id="ProtNLM"/>
    </source>
</evidence>
<name>A0A226DTB7_FOLCA</name>
<keyword evidence="1" id="KW-0472">Membrane</keyword>
<dbReference type="EMBL" id="LNIX01000012">
    <property type="protein sequence ID" value="OXA48074.1"/>
    <property type="molecule type" value="Genomic_DNA"/>
</dbReference>
<feature type="transmembrane region" description="Helical" evidence="1">
    <location>
        <begin position="75"/>
        <end position="95"/>
    </location>
</feature>
<dbReference type="Proteomes" id="UP000198287">
    <property type="component" value="Unassembled WGS sequence"/>
</dbReference>
<keyword evidence="1" id="KW-0812">Transmembrane</keyword>
<protein>
    <recommendedName>
        <fullName evidence="4">Odorant receptor</fullName>
    </recommendedName>
</protein>
<dbReference type="AlphaFoldDB" id="A0A226DTB7"/>
<feature type="transmembrane region" description="Helical" evidence="1">
    <location>
        <begin position="143"/>
        <end position="162"/>
    </location>
</feature>
<reference evidence="2 3" key="1">
    <citation type="submission" date="2015-12" db="EMBL/GenBank/DDBJ databases">
        <title>The genome of Folsomia candida.</title>
        <authorList>
            <person name="Faddeeva A."/>
            <person name="Derks M.F."/>
            <person name="Anvar Y."/>
            <person name="Smit S."/>
            <person name="Van Straalen N."/>
            <person name="Roelofs D."/>
        </authorList>
    </citation>
    <scope>NUCLEOTIDE SEQUENCE [LARGE SCALE GENOMIC DNA]</scope>
    <source>
        <strain evidence="2 3">VU population</strain>
        <tissue evidence="2">Whole body</tissue>
    </source>
</reference>
<accession>A0A226DTB7</accession>
<comment type="caution">
    <text evidence="2">The sequence shown here is derived from an EMBL/GenBank/DDBJ whole genome shotgun (WGS) entry which is preliminary data.</text>
</comment>
<sequence length="395" mass="45910">MFSNIISQEFSKTIKTANRFGFPLVWVETTKRLIFSPKHDAKTKFATKFIFLNTFYILVQTGRNKVVQNSPHFNLLLAISYTWMAMCVGAFAFAFQAKEVARNWNGMFLYSVKFYETFWNFPGSTAVTSYNRTWLRIIRPSNFLLNLLPLFMWCQILISPFHPMHPPYIFLNYPTLFYLTYLIYAPTMMYSFCFVSSYLKILCQAFSCLILCILTILQELTLTRKPREVRKFKCFPELGAHPDHLVHVYRSAQLAIKELRLFFGKYVPIIQNLMGHLAISSGYVLIVEGTKIDIATRTTLFLCVPSVVLSWAALITCGAKIQKSAKDCLTSWKVHGDQWESWGDRKYMSKFRKSCKPLYFGWDGFMVVTHKSVMKFMQGIIRSLFRALLALKKTN</sequence>
<keyword evidence="1" id="KW-1133">Transmembrane helix</keyword>
<keyword evidence="3" id="KW-1185">Reference proteome</keyword>
<evidence type="ECO:0000313" key="2">
    <source>
        <dbReference type="EMBL" id="OXA48074.1"/>
    </source>
</evidence>
<feature type="transmembrane region" description="Helical" evidence="1">
    <location>
        <begin position="197"/>
        <end position="217"/>
    </location>
</feature>
<gene>
    <name evidence="2" type="ORF">Fcan01_16919</name>
</gene>
<organism evidence="2 3">
    <name type="scientific">Folsomia candida</name>
    <name type="common">Springtail</name>
    <dbReference type="NCBI Taxonomy" id="158441"/>
    <lineage>
        <taxon>Eukaryota</taxon>
        <taxon>Metazoa</taxon>
        <taxon>Ecdysozoa</taxon>
        <taxon>Arthropoda</taxon>
        <taxon>Hexapoda</taxon>
        <taxon>Collembola</taxon>
        <taxon>Entomobryomorpha</taxon>
        <taxon>Isotomoidea</taxon>
        <taxon>Isotomidae</taxon>
        <taxon>Proisotominae</taxon>
        <taxon>Folsomia</taxon>
    </lineage>
</organism>